<dbReference type="InterPro" id="IPR015856">
    <property type="entry name" value="ABC_transpr_CbiO/EcfA_su"/>
</dbReference>
<dbReference type="STRING" id="868595.Desca_0242"/>
<dbReference type="InterPro" id="IPR003593">
    <property type="entry name" value="AAA+_ATPase"/>
</dbReference>
<dbReference type="FunFam" id="3.40.50.300:FF:000224">
    <property type="entry name" value="Energy-coupling factor transporter ATP-binding protein EcfA"/>
    <property type="match status" value="1"/>
</dbReference>
<evidence type="ECO:0000256" key="7">
    <source>
        <dbReference type="ARBA" id="ARBA00022967"/>
    </source>
</evidence>
<evidence type="ECO:0000256" key="2">
    <source>
        <dbReference type="ARBA" id="ARBA00005417"/>
    </source>
</evidence>
<dbReference type="CDD" id="cd03225">
    <property type="entry name" value="ABC_cobalt_CbiO_domain1"/>
    <property type="match status" value="1"/>
</dbReference>
<accession>F6B5S3</accession>
<dbReference type="GO" id="GO:0042626">
    <property type="term" value="F:ATPase-coupled transmembrane transporter activity"/>
    <property type="evidence" value="ECO:0007669"/>
    <property type="project" value="TreeGrafter"/>
</dbReference>
<dbReference type="KEGG" id="dca:Desca_0242"/>
<dbReference type="SUPFAM" id="SSF52540">
    <property type="entry name" value="P-loop containing nucleoside triphosphate hydrolases"/>
    <property type="match status" value="1"/>
</dbReference>
<dbReference type="GO" id="GO:0005524">
    <property type="term" value="F:ATP binding"/>
    <property type="evidence" value="ECO:0007669"/>
    <property type="project" value="UniProtKB-KW"/>
</dbReference>
<dbReference type="GO" id="GO:0016887">
    <property type="term" value="F:ATP hydrolysis activity"/>
    <property type="evidence" value="ECO:0007669"/>
    <property type="project" value="InterPro"/>
</dbReference>
<keyword evidence="7" id="KW-1278">Translocase</keyword>
<evidence type="ECO:0000313" key="11">
    <source>
        <dbReference type="Proteomes" id="UP000009226"/>
    </source>
</evidence>
<dbReference type="InterPro" id="IPR030947">
    <property type="entry name" value="EcfA_1"/>
</dbReference>
<dbReference type="AlphaFoldDB" id="F6B5S3"/>
<dbReference type="eggNOG" id="COG1122">
    <property type="taxonomic scope" value="Bacteria"/>
</dbReference>
<keyword evidence="10" id="KW-0378">Hydrolase</keyword>
<dbReference type="PANTHER" id="PTHR43553:SF24">
    <property type="entry name" value="ENERGY-COUPLING FACTOR TRANSPORTER ATP-BINDING PROTEIN ECFA1"/>
    <property type="match status" value="1"/>
</dbReference>
<dbReference type="HOGENOM" id="CLU_000604_1_22_9"/>
<dbReference type="RefSeq" id="WP_013809485.1">
    <property type="nucleotide sequence ID" value="NC_015565.1"/>
</dbReference>
<keyword evidence="4" id="KW-1003">Cell membrane</keyword>
<evidence type="ECO:0000256" key="3">
    <source>
        <dbReference type="ARBA" id="ARBA00022448"/>
    </source>
</evidence>
<dbReference type="PROSITE" id="PS50893">
    <property type="entry name" value="ABC_TRANSPORTER_2"/>
    <property type="match status" value="1"/>
</dbReference>
<dbReference type="EMBL" id="CP002736">
    <property type="protein sequence ID" value="AEF93146.1"/>
    <property type="molecule type" value="Genomic_DNA"/>
</dbReference>
<sequence length="275" mass="30230">MQNTIISIKGLTYKYPQTHQKALDNINLDIDAGEFVALLGANGSGKSTLAKHLNGLLKPTAGKVLVDGLDTGDESVIWQIREKVGMVFQNPDNQLVTALVEEELAFGPENLGLPPEEIRQRVNYVTKRLQLESFLSSSPHLLSGGQKQRVAIAAVLALQPEVLVLDEPTSMLDPVGRQEVLTEVLRLKEQGKTVVLITHDMAEAALADRIVVLNRGRVDMAATPRQCFARTSHLQEIGLEVPMATRLSLRLELKGLTVPRVMLGVEDWVAYLCEK</sequence>
<name>F6B5S3_DESCC</name>
<organism evidence="10 11">
    <name type="scientific">Desulfotomaculum nigrificans (strain DSM 14880 / VKM B-2319 / CO-1-SRB)</name>
    <name type="common">Desulfotomaculum carboxydivorans</name>
    <dbReference type="NCBI Taxonomy" id="868595"/>
    <lineage>
        <taxon>Bacteria</taxon>
        <taxon>Bacillati</taxon>
        <taxon>Bacillota</taxon>
        <taxon>Clostridia</taxon>
        <taxon>Eubacteriales</taxon>
        <taxon>Desulfotomaculaceae</taxon>
        <taxon>Desulfotomaculum</taxon>
    </lineage>
</organism>
<keyword evidence="11" id="KW-1185">Reference proteome</keyword>
<evidence type="ECO:0000256" key="6">
    <source>
        <dbReference type="ARBA" id="ARBA00022840"/>
    </source>
</evidence>
<dbReference type="InterPro" id="IPR017871">
    <property type="entry name" value="ABC_transporter-like_CS"/>
</dbReference>
<dbReference type="SMART" id="SM00382">
    <property type="entry name" value="AAA"/>
    <property type="match status" value="1"/>
</dbReference>
<reference evidence="10" key="1">
    <citation type="submission" date="2011-05" db="EMBL/GenBank/DDBJ databases">
        <title>Complete sequence of Desulfotomaculum carboxydivorans CO-1-SRB.</title>
        <authorList>
            <consortium name="US DOE Joint Genome Institute"/>
            <person name="Lucas S."/>
            <person name="Han J."/>
            <person name="Lapidus A."/>
            <person name="Cheng J.-F."/>
            <person name="Goodwin L."/>
            <person name="Pitluck S."/>
            <person name="Peters L."/>
            <person name="Mikhailova N."/>
            <person name="Lu M."/>
            <person name="Han C."/>
            <person name="Tapia R."/>
            <person name="Land M."/>
            <person name="Hauser L."/>
            <person name="Kyrpides N."/>
            <person name="Ivanova N."/>
            <person name="Pagani I."/>
            <person name="Stams A."/>
            <person name="Plugge C."/>
            <person name="Muyzer G."/>
            <person name="Kuever J."/>
            <person name="Parshina S."/>
            <person name="Ivanova A."/>
            <person name="Nazina T."/>
            <person name="Woyke T."/>
        </authorList>
    </citation>
    <scope>NUCLEOTIDE SEQUENCE [LARGE SCALE GENOMIC DNA]</scope>
    <source>
        <strain evidence="10">CO-1-SRB</strain>
    </source>
</reference>
<dbReference type="Gene3D" id="3.40.50.300">
    <property type="entry name" value="P-loop containing nucleotide triphosphate hydrolases"/>
    <property type="match status" value="1"/>
</dbReference>
<keyword evidence="5" id="KW-0547">Nucleotide-binding</keyword>
<comment type="similarity">
    <text evidence="2">Belongs to the ABC transporter superfamily.</text>
</comment>
<evidence type="ECO:0000259" key="9">
    <source>
        <dbReference type="PROSITE" id="PS50893"/>
    </source>
</evidence>
<comment type="subcellular location">
    <subcellularLocation>
        <location evidence="1">Cell membrane</location>
        <topology evidence="1">Peripheral membrane protein</topology>
    </subcellularLocation>
</comment>
<gene>
    <name evidence="10" type="ordered locus">Desca_0242</name>
</gene>
<dbReference type="GO" id="GO:0043190">
    <property type="term" value="C:ATP-binding cassette (ABC) transporter complex"/>
    <property type="evidence" value="ECO:0007669"/>
    <property type="project" value="TreeGrafter"/>
</dbReference>
<dbReference type="NCBIfam" id="TIGR04520">
    <property type="entry name" value="ECF_ATPase_1"/>
    <property type="match status" value="1"/>
</dbReference>
<dbReference type="EC" id="3.6.3.31" evidence="10"/>
<protein>
    <submittedName>
        <fullName evidence="10">Polyamine-transporting ATPase</fullName>
        <ecNumber evidence="10">3.6.3.31</ecNumber>
    </submittedName>
</protein>
<dbReference type="InterPro" id="IPR050095">
    <property type="entry name" value="ECF_ABC_transporter_ATP-bd"/>
</dbReference>
<evidence type="ECO:0000256" key="1">
    <source>
        <dbReference type="ARBA" id="ARBA00004202"/>
    </source>
</evidence>
<dbReference type="PANTHER" id="PTHR43553">
    <property type="entry name" value="HEAVY METAL TRANSPORTER"/>
    <property type="match status" value="1"/>
</dbReference>
<evidence type="ECO:0000256" key="8">
    <source>
        <dbReference type="ARBA" id="ARBA00023136"/>
    </source>
</evidence>
<proteinExistence type="inferred from homology"/>
<evidence type="ECO:0000256" key="5">
    <source>
        <dbReference type="ARBA" id="ARBA00022741"/>
    </source>
</evidence>
<keyword evidence="6" id="KW-0067">ATP-binding</keyword>
<dbReference type="InterPro" id="IPR027417">
    <property type="entry name" value="P-loop_NTPase"/>
</dbReference>
<evidence type="ECO:0000256" key="4">
    <source>
        <dbReference type="ARBA" id="ARBA00022475"/>
    </source>
</evidence>
<feature type="domain" description="ABC transporter" evidence="9">
    <location>
        <begin position="6"/>
        <end position="240"/>
    </location>
</feature>
<dbReference type="Proteomes" id="UP000009226">
    <property type="component" value="Chromosome"/>
</dbReference>
<keyword evidence="3" id="KW-0813">Transport</keyword>
<keyword evidence="8" id="KW-0472">Membrane</keyword>
<dbReference type="PROSITE" id="PS00211">
    <property type="entry name" value="ABC_TRANSPORTER_1"/>
    <property type="match status" value="1"/>
</dbReference>
<dbReference type="Pfam" id="PF00005">
    <property type="entry name" value="ABC_tran"/>
    <property type="match status" value="1"/>
</dbReference>
<dbReference type="InterPro" id="IPR003439">
    <property type="entry name" value="ABC_transporter-like_ATP-bd"/>
</dbReference>
<evidence type="ECO:0000313" key="10">
    <source>
        <dbReference type="EMBL" id="AEF93146.1"/>
    </source>
</evidence>